<evidence type="ECO:0000256" key="1">
    <source>
        <dbReference type="SAM" id="MobiDB-lite"/>
    </source>
</evidence>
<dbReference type="KEGG" id="mphy:MCBMB27_01715"/>
<reference evidence="2 4" key="1">
    <citation type="submission" date="2016-04" db="EMBL/GenBank/DDBJ databases">
        <title>Complete genome sequencing and analysis of CBMB27, Methylobacterium phyllosphaerae isolated from leaf tissues of rice (Oryza sativa L.).</title>
        <authorList>
            <person name="Lee Y."/>
            <person name="Hwangbo K."/>
            <person name="Chung H."/>
            <person name="Yoo J."/>
            <person name="Kim K.Y."/>
            <person name="Sa T.M."/>
            <person name="Um Y."/>
            <person name="Madhaiyan M."/>
        </authorList>
    </citation>
    <scope>NUCLEOTIDE SEQUENCE [LARGE SCALE GENOMIC DNA]</scope>
    <source>
        <strain evidence="2 4">CBMB27</strain>
    </source>
</reference>
<evidence type="ECO:0000313" key="4">
    <source>
        <dbReference type="Proteomes" id="UP000185487"/>
    </source>
</evidence>
<evidence type="ECO:0000313" key="2">
    <source>
        <dbReference type="EMBL" id="APT31006.1"/>
    </source>
</evidence>
<reference evidence="3 5" key="2">
    <citation type="submission" date="2016-10" db="EMBL/GenBank/DDBJ databases">
        <authorList>
            <person name="Varghese N."/>
            <person name="Submissions S."/>
        </authorList>
    </citation>
    <scope>NUCLEOTIDE SEQUENCE [LARGE SCALE GENOMIC DNA]</scope>
    <source>
        <strain evidence="3 5">CBMB27</strain>
    </source>
</reference>
<evidence type="ECO:0000313" key="3">
    <source>
        <dbReference type="EMBL" id="SFG32600.1"/>
    </source>
</evidence>
<name>A0AAE8HNC8_9HYPH</name>
<dbReference type="EMBL" id="FOPK01000002">
    <property type="protein sequence ID" value="SFG32600.1"/>
    <property type="molecule type" value="Genomic_DNA"/>
</dbReference>
<dbReference type="EMBL" id="CP015367">
    <property type="protein sequence ID" value="APT31006.1"/>
    <property type="molecule type" value="Genomic_DNA"/>
</dbReference>
<dbReference type="Proteomes" id="UP000185487">
    <property type="component" value="Chromosome"/>
</dbReference>
<feature type="region of interest" description="Disordered" evidence="1">
    <location>
        <begin position="49"/>
        <end position="85"/>
    </location>
</feature>
<proteinExistence type="predicted"/>
<evidence type="ECO:0000313" key="5">
    <source>
        <dbReference type="Proteomes" id="UP000199140"/>
    </source>
</evidence>
<organism evidence="3 5">
    <name type="scientific">Methylobacterium phyllosphaerae</name>
    <dbReference type="NCBI Taxonomy" id="418223"/>
    <lineage>
        <taxon>Bacteria</taxon>
        <taxon>Pseudomonadati</taxon>
        <taxon>Pseudomonadota</taxon>
        <taxon>Alphaproteobacteria</taxon>
        <taxon>Hyphomicrobiales</taxon>
        <taxon>Methylobacteriaceae</taxon>
        <taxon>Methylobacterium</taxon>
    </lineage>
</organism>
<protein>
    <submittedName>
        <fullName evidence="3">Uncharacterized protein</fullName>
    </submittedName>
</protein>
<dbReference type="RefSeq" id="WP_075380204.1">
    <property type="nucleotide sequence ID" value="NZ_CP015367.1"/>
</dbReference>
<gene>
    <name evidence="2" type="ORF">MCBMB27_01715</name>
    <name evidence="3" type="ORF">SAMN05192567_102113</name>
</gene>
<dbReference type="Proteomes" id="UP000199140">
    <property type="component" value="Unassembled WGS sequence"/>
</dbReference>
<sequence>MIHNDGGPIREAVDALRAAGAVLAPIGEELERRQIGDLTLSDSELWRSAASRGRVEDSTSLQPGPSRRPLHLEAPGHVRTSTRTF</sequence>
<accession>A0AAE8HNC8</accession>
<dbReference type="AlphaFoldDB" id="A0AAE8HNC8"/>
<keyword evidence="4" id="KW-1185">Reference proteome</keyword>